<dbReference type="AlphaFoldDB" id="A0A094WA29"/>
<name>A0A094WA29_9BACT</name>
<accession>A0A094WA29</accession>
<dbReference type="Proteomes" id="UP000029452">
    <property type="component" value="Unassembled WGS sequence"/>
</dbReference>
<gene>
    <name evidence="1" type="ORF">LptCag_0416</name>
</gene>
<sequence length="44" mass="5337">MVKIPTEEIGCREAFFVMKNPFRDVMESRIEFTFAKYWECLKSE</sequence>
<organism evidence="1 2">
    <name type="scientific">Leptospirillum ferriphilum</name>
    <dbReference type="NCBI Taxonomy" id="178606"/>
    <lineage>
        <taxon>Bacteria</taxon>
        <taxon>Pseudomonadati</taxon>
        <taxon>Nitrospirota</taxon>
        <taxon>Nitrospiria</taxon>
        <taxon>Nitrospirales</taxon>
        <taxon>Nitrospiraceae</taxon>
        <taxon>Leptospirillum</taxon>
    </lineage>
</organism>
<dbReference type="EMBL" id="JPGK01000007">
    <property type="protein sequence ID" value="KGA93380.1"/>
    <property type="molecule type" value="Genomic_DNA"/>
</dbReference>
<proteinExistence type="predicted"/>
<comment type="caution">
    <text evidence="1">The sequence shown here is derived from an EMBL/GenBank/DDBJ whole genome shotgun (WGS) entry which is preliminary data.</text>
</comment>
<dbReference type="PATRIC" id="fig|178606.4.peg.2005"/>
<evidence type="ECO:0000313" key="1">
    <source>
        <dbReference type="EMBL" id="KGA93380.1"/>
    </source>
</evidence>
<evidence type="ECO:0000313" key="2">
    <source>
        <dbReference type="Proteomes" id="UP000029452"/>
    </source>
</evidence>
<protein>
    <submittedName>
        <fullName evidence="1">Uncharacterized protein</fullName>
    </submittedName>
</protein>
<reference evidence="1 2" key="1">
    <citation type="submission" date="2014-06" db="EMBL/GenBank/DDBJ databases">
        <title>Draft genome sequence of iron oxidizing acidophile Leptospirillum ferriphilum DSM14647.</title>
        <authorList>
            <person name="Cardenas J.P."/>
            <person name="Lazcano M."/>
            <person name="Ossandon F.J."/>
            <person name="Corbett M."/>
            <person name="Holmes D.S."/>
            <person name="Watkin E."/>
        </authorList>
    </citation>
    <scope>NUCLEOTIDE SEQUENCE [LARGE SCALE GENOMIC DNA]</scope>
    <source>
        <strain evidence="1 2">DSM 14647</strain>
    </source>
</reference>